<evidence type="ECO:0000256" key="3">
    <source>
        <dbReference type="ARBA" id="ARBA00022448"/>
    </source>
</evidence>
<dbReference type="EMBL" id="JBBJCI010000017">
    <property type="protein sequence ID" value="KAK7254796.1"/>
    <property type="molecule type" value="Genomic_DNA"/>
</dbReference>
<dbReference type="InterPro" id="IPR050391">
    <property type="entry name" value="Mito_Metabolite_Transporter"/>
</dbReference>
<keyword evidence="5" id="KW-0677">Repeat</keyword>
<dbReference type="Pfam" id="PF00153">
    <property type="entry name" value="Mito_carr"/>
    <property type="match status" value="1"/>
</dbReference>
<evidence type="ECO:0000256" key="1">
    <source>
        <dbReference type="ARBA" id="ARBA00004141"/>
    </source>
</evidence>
<feature type="compositionally biased region" description="Pro residues" evidence="8">
    <location>
        <begin position="511"/>
        <end position="520"/>
    </location>
</feature>
<evidence type="ECO:0000313" key="9">
    <source>
        <dbReference type="EMBL" id="KAK7254796.1"/>
    </source>
</evidence>
<feature type="region of interest" description="Disordered" evidence="8">
    <location>
        <begin position="497"/>
        <end position="559"/>
    </location>
</feature>
<feature type="compositionally biased region" description="Basic residues" evidence="8">
    <location>
        <begin position="404"/>
        <end position="418"/>
    </location>
</feature>
<evidence type="ECO:0000256" key="2">
    <source>
        <dbReference type="ARBA" id="ARBA00006375"/>
    </source>
</evidence>
<comment type="similarity">
    <text evidence="2">Belongs to the mitochondrial carrier (TC 2.A.29) family.</text>
</comment>
<dbReference type="Proteomes" id="UP001363151">
    <property type="component" value="Unassembled WGS sequence"/>
</dbReference>
<evidence type="ECO:0000256" key="7">
    <source>
        <dbReference type="ARBA" id="ARBA00023136"/>
    </source>
</evidence>
<evidence type="ECO:0000256" key="8">
    <source>
        <dbReference type="SAM" id="MobiDB-lite"/>
    </source>
</evidence>
<feature type="compositionally biased region" description="Basic and acidic residues" evidence="8">
    <location>
        <begin position="497"/>
        <end position="508"/>
    </location>
</feature>
<feature type="compositionally biased region" description="Low complexity" evidence="8">
    <location>
        <begin position="523"/>
        <end position="532"/>
    </location>
</feature>
<feature type="region of interest" description="Disordered" evidence="8">
    <location>
        <begin position="382"/>
        <end position="431"/>
    </location>
</feature>
<comment type="subcellular location">
    <subcellularLocation>
        <location evidence="1">Membrane</location>
        <topology evidence="1">Multi-pass membrane protein</topology>
    </subcellularLocation>
</comment>
<dbReference type="InterPro" id="IPR018108">
    <property type="entry name" value="MCP_transmembrane"/>
</dbReference>
<accession>A0ABR1GFE8</accession>
<keyword evidence="10" id="KW-1185">Reference proteome</keyword>
<dbReference type="SUPFAM" id="SSF103506">
    <property type="entry name" value="Mitochondrial carrier"/>
    <property type="match status" value="1"/>
</dbReference>
<dbReference type="InterPro" id="IPR023395">
    <property type="entry name" value="MCP_dom_sf"/>
</dbReference>
<keyword evidence="4" id="KW-0812">Transmembrane</keyword>
<name>A0ABR1GFE8_AURAN</name>
<evidence type="ECO:0000256" key="5">
    <source>
        <dbReference type="ARBA" id="ARBA00022737"/>
    </source>
</evidence>
<dbReference type="Gene3D" id="1.50.40.10">
    <property type="entry name" value="Mitochondrial carrier domain"/>
    <property type="match status" value="1"/>
</dbReference>
<feature type="compositionally biased region" description="Basic residues" evidence="8">
    <location>
        <begin position="533"/>
        <end position="545"/>
    </location>
</feature>
<protein>
    <submittedName>
        <fullName evidence="9">Mitochondrial oxoglutarate transporter</fullName>
    </submittedName>
</protein>
<organism evidence="9 10">
    <name type="scientific">Aureococcus anophagefferens</name>
    <name type="common">Harmful bloom alga</name>
    <dbReference type="NCBI Taxonomy" id="44056"/>
    <lineage>
        <taxon>Eukaryota</taxon>
        <taxon>Sar</taxon>
        <taxon>Stramenopiles</taxon>
        <taxon>Ochrophyta</taxon>
        <taxon>Pelagophyceae</taxon>
        <taxon>Pelagomonadales</taxon>
        <taxon>Pelagomonadaceae</taxon>
        <taxon>Aureococcus</taxon>
    </lineage>
</organism>
<feature type="compositionally biased region" description="Pro residues" evidence="8">
    <location>
        <begin position="419"/>
        <end position="428"/>
    </location>
</feature>
<gene>
    <name evidence="9" type="primary">SLC25A48</name>
    <name evidence="9" type="ORF">SO694_00132022</name>
</gene>
<reference evidence="9 10" key="1">
    <citation type="submission" date="2024-03" db="EMBL/GenBank/DDBJ databases">
        <title>Aureococcus anophagefferens CCMP1851 and Kratosvirus quantuckense: Draft genome of a second virus-susceptible host strain in the model system.</title>
        <authorList>
            <person name="Chase E."/>
            <person name="Truchon A.R."/>
            <person name="Schepens W."/>
            <person name="Wilhelm S.W."/>
        </authorList>
    </citation>
    <scope>NUCLEOTIDE SEQUENCE [LARGE SCALE GENOMIC DNA]</scope>
    <source>
        <strain evidence="9 10">CCMP1851</strain>
    </source>
</reference>
<evidence type="ECO:0000256" key="4">
    <source>
        <dbReference type="ARBA" id="ARBA00022692"/>
    </source>
</evidence>
<dbReference type="PANTHER" id="PTHR45618">
    <property type="entry name" value="MITOCHONDRIAL DICARBOXYLATE CARRIER-RELATED"/>
    <property type="match status" value="1"/>
</dbReference>
<evidence type="ECO:0000313" key="10">
    <source>
        <dbReference type="Proteomes" id="UP001363151"/>
    </source>
</evidence>
<comment type="caution">
    <text evidence="9">The sequence shown here is derived from an EMBL/GenBank/DDBJ whole genome shotgun (WGS) entry which is preliminary data.</text>
</comment>
<keyword evidence="3" id="KW-0813">Transport</keyword>
<keyword evidence="7" id="KW-0472">Membrane</keyword>
<feature type="compositionally biased region" description="Low complexity" evidence="8">
    <location>
        <begin position="546"/>
        <end position="559"/>
    </location>
</feature>
<proteinExistence type="inferred from homology"/>
<sequence length="559" mass="58518">MNAYATLKQFGLPAVAGSLAVCVSHPLELTKSWRAGGVGNLWSGLRFGVAREFAFNCARIGSFEPALAVVGHPMAAGFLCGSLGGCVANPVEVLKVRFQALGGATGHQHAAFSNAGFWASLRRLVADEGWRASPRASACRRSAALGPGTQLPAYYELKRRCAAAGLDADSPAVHGCCSAASAGVSIAFCNPADVVRTQRVRDGFRDLEHLRRELARGHEHDGPRPPRLAQVAEAVAGAQGRELLGLEPAQDRQQPFIESVGEALVGETVERLLRQTCALSLQLAAREQLRAEQTHLLPRILDELVAEEVRAMAPAIARSSSARRRRATCSSRRVETVYGGAYLEVAPDLIAGAAAAALAEAREAALLGAVVEAAVAAECARGGRAERARRGRRARGRGGGGRARGPRRRRGAGPRRRLPAPPRGPPREPVGVAFGARAATLRATKIAVARLDGALRAAAGPRDRLAAEPGLADAFRAPCADAGADLLSADLLGHRGAEAAAQRREDAAYGRPPPPPPPLRSPGASSRLASTGRRGRARARRRRAAAGRGPARPARGSPG</sequence>
<keyword evidence="6" id="KW-1133">Transmembrane helix</keyword>
<evidence type="ECO:0000256" key="6">
    <source>
        <dbReference type="ARBA" id="ARBA00022989"/>
    </source>
</evidence>